<accession>A0A2S6IF95</accession>
<comment type="similarity">
    <text evidence="1 4">Belongs to the carbohydrate kinase PfkB family.</text>
</comment>
<dbReference type="InterPro" id="IPR002173">
    <property type="entry name" value="Carboh/pur_kinase_PfkB_CS"/>
</dbReference>
<evidence type="ECO:0000259" key="5">
    <source>
        <dbReference type="Pfam" id="PF00294"/>
    </source>
</evidence>
<dbReference type="GO" id="GO:0016301">
    <property type="term" value="F:kinase activity"/>
    <property type="evidence" value="ECO:0007669"/>
    <property type="project" value="UniProtKB-KW"/>
</dbReference>
<dbReference type="EMBL" id="PTJD01000012">
    <property type="protein sequence ID" value="PPK92892.1"/>
    <property type="molecule type" value="Genomic_DNA"/>
</dbReference>
<keyword evidence="2 4" id="KW-0808">Transferase</keyword>
<dbReference type="RefSeq" id="WP_104434256.1">
    <property type="nucleotide sequence ID" value="NZ_PTJD01000012.1"/>
</dbReference>
<proteinExistence type="inferred from homology"/>
<dbReference type="OrthoDB" id="9808601at2"/>
<dbReference type="GO" id="GO:0006796">
    <property type="term" value="P:phosphate-containing compound metabolic process"/>
    <property type="evidence" value="ECO:0007669"/>
    <property type="project" value="UniProtKB-ARBA"/>
</dbReference>
<dbReference type="InterPro" id="IPR002139">
    <property type="entry name" value="Ribo/fructo_kinase"/>
</dbReference>
<name>A0A2S6IF95_9ACTN</name>
<dbReference type="SUPFAM" id="SSF53613">
    <property type="entry name" value="Ribokinase-like"/>
    <property type="match status" value="1"/>
</dbReference>
<dbReference type="AlphaFoldDB" id="A0A2S6IF95"/>
<reference evidence="6 7" key="1">
    <citation type="submission" date="2018-02" db="EMBL/GenBank/DDBJ databases">
        <title>Genomic Encyclopedia of Archaeal and Bacterial Type Strains, Phase II (KMG-II): from individual species to whole genera.</title>
        <authorList>
            <person name="Goeker M."/>
        </authorList>
    </citation>
    <scope>NUCLEOTIDE SEQUENCE [LARGE SCALE GENOMIC DNA]</scope>
    <source>
        <strain evidence="6 7">DSM 22857</strain>
    </source>
</reference>
<evidence type="ECO:0000313" key="6">
    <source>
        <dbReference type="EMBL" id="PPK92892.1"/>
    </source>
</evidence>
<keyword evidence="3 4" id="KW-0418">Kinase</keyword>
<dbReference type="PANTHER" id="PTHR10584">
    <property type="entry name" value="SUGAR KINASE"/>
    <property type="match status" value="1"/>
</dbReference>
<dbReference type="InterPro" id="IPR029056">
    <property type="entry name" value="Ribokinase-like"/>
</dbReference>
<dbReference type="PRINTS" id="PR00990">
    <property type="entry name" value="RIBOKINASE"/>
</dbReference>
<dbReference type="PROSITE" id="PS00584">
    <property type="entry name" value="PFKB_KINASES_2"/>
    <property type="match status" value="1"/>
</dbReference>
<evidence type="ECO:0000313" key="7">
    <source>
        <dbReference type="Proteomes" id="UP000239485"/>
    </source>
</evidence>
<dbReference type="InterPro" id="IPR011611">
    <property type="entry name" value="PfkB_dom"/>
</dbReference>
<comment type="caution">
    <text evidence="6">The sequence shown here is derived from an EMBL/GenBank/DDBJ whole genome shotgun (WGS) entry which is preliminary data.</text>
</comment>
<dbReference type="PANTHER" id="PTHR10584:SF166">
    <property type="entry name" value="RIBOKINASE"/>
    <property type="match status" value="1"/>
</dbReference>
<gene>
    <name evidence="6" type="ORF">CLV92_11265</name>
</gene>
<keyword evidence="7" id="KW-1185">Reference proteome</keyword>
<evidence type="ECO:0000256" key="1">
    <source>
        <dbReference type="ARBA" id="ARBA00010688"/>
    </source>
</evidence>
<dbReference type="Gene3D" id="3.40.1190.20">
    <property type="match status" value="1"/>
</dbReference>
<evidence type="ECO:0000256" key="4">
    <source>
        <dbReference type="RuleBase" id="RU003704"/>
    </source>
</evidence>
<dbReference type="Pfam" id="PF00294">
    <property type="entry name" value="PfkB"/>
    <property type="match status" value="1"/>
</dbReference>
<sequence length="296" mass="31112">MPRVHVIGPVSWNLLVHVPELPEPRPHTVFAERHHETLGGTSAGKALNLRRLGVDVTLSTLLGDDAAGERVLRELRGAGVQVLARRSTEGTERHANLMDARGRRLSVYLTLPEAAPDTTGECRERQRAAIAAADVVVADLADHTRAALPAARAAGKEVWCDLHDYDGSSTFHEEFLAAADVVFLSDERLADPEAFVRAQVAAGKRLVVCTQGARGALAAERGGELRHVPAAEVPEVVDTNGAGDAFFAGFLAASLDGAGLEECLHRATLSAAACLASWELAGAPPAAGESQGLVPA</sequence>
<feature type="domain" description="Carbohydrate kinase PfkB" evidence="5">
    <location>
        <begin position="6"/>
        <end position="275"/>
    </location>
</feature>
<dbReference type="Proteomes" id="UP000239485">
    <property type="component" value="Unassembled WGS sequence"/>
</dbReference>
<organism evidence="6 7">
    <name type="scientific">Kineococcus xinjiangensis</name>
    <dbReference type="NCBI Taxonomy" id="512762"/>
    <lineage>
        <taxon>Bacteria</taxon>
        <taxon>Bacillati</taxon>
        <taxon>Actinomycetota</taxon>
        <taxon>Actinomycetes</taxon>
        <taxon>Kineosporiales</taxon>
        <taxon>Kineosporiaceae</taxon>
        <taxon>Kineococcus</taxon>
    </lineage>
</organism>
<protein>
    <submittedName>
        <fullName evidence="6">Sugar/nucleoside kinase (Ribokinase family)</fullName>
    </submittedName>
</protein>
<evidence type="ECO:0000256" key="3">
    <source>
        <dbReference type="ARBA" id="ARBA00022777"/>
    </source>
</evidence>
<evidence type="ECO:0000256" key="2">
    <source>
        <dbReference type="ARBA" id="ARBA00022679"/>
    </source>
</evidence>